<dbReference type="PANTHER" id="PTHR38340:SF1">
    <property type="entry name" value="S-LAYER PROTEIN"/>
    <property type="match status" value="1"/>
</dbReference>
<evidence type="ECO:0000313" key="6">
    <source>
        <dbReference type="Proteomes" id="UP000283644"/>
    </source>
</evidence>
<dbReference type="InterPro" id="IPR050557">
    <property type="entry name" value="RTX_toxin/Mannuronan_C5-epim"/>
</dbReference>
<comment type="caution">
    <text evidence="5">The sequence shown here is derived from an EMBL/GenBank/DDBJ whole genome shotgun (WGS) entry which is preliminary data.</text>
</comment>
<gene>
    <name evidence="5" type="ORF">D0Z08_16400</name>
</gene>
<evidence type="ECO:0000256" key="2">
    <source>
        <dbReference type="ARBA" id="ARBA00022525"/>
    </source>
</evidence>
<dbReference type="GO" id="GO:0005576">
    <property type="term" value="C:extracellular region"/>
    <property type="evidence" value="ECO:0007669"/>
    <property type="project" value="UniProtKB-SubCell"/>
</dbReference>
<dbReference type="PRINTS" id="PR00313">
    <property type="entry name" value="CABNDNGRPT"/>
</dbReference>
<dbReference type="OrthoDB" id="3784968at2"/>
<reference evidence="5 6" key="1">
    <citation type="submission" date="2018-09" db="EMBL/GenBank/DDBJ databases">
        <title>Genome sequencing of Nocardioides immobilis CCTCC AB 2017083 for comparison to Nocardioides silvaticus.</title>
        <authorList>
            <person name="Li C."/>
            <person name="Wang G."/>
        </authorList>
    </citation>
    <scope>NUCLEOTIDE SEQUENCE [LARGE SCALE GENOMIC DNA]</scope>
    <source>
        <strain evidence="5 6">CCTCC AB 2017083</strain>
    </source>
</reference>
<dbReference type="RefSeq" id="WP_118926331.1">
    <property type="nucleotide sequence ID" value="NZ_QXGH01000020.1"/>
</dbReference>
<keyword evidence="4" id="KW-0732">Signal</keyword>
<dbReference type="PROSITE" id="PS00330">
    <property type="entry name" value="HEMOLYSIN_CALCIUM"/>
    <property type="match status" value="2"/>
</dbReference>
<accession>A0A417XZU7</accession>
<feature type="region of interest" description="Disordered" evidence="3">
    <location>
        <begin position="183"/>
        <end position="202"/>
    </location>
</feature>
<keyword evidence="2" id="KW-0964">Secreted</keyword>
<proteinExistence type="predicted"/>
<evidence type="ECO:0000256" key="1">
    <source>
        <dbReference type="ARBA" id="ARBA00004613"/>
    </source>
</evidence>
<dbReference type="InterPro" id="IPR011049">
    <property type="entry name" value="Serralysin-like_metalloprot_C"/>
</dbReference>
<keyword evidence="6" id="KW-1185">Reference proteome</keyword>
<evidence type="ECO:0000256" key="3">
    <source>
        <dbReference type="SAM" id="MobiDB-lite"/>
    </source>
</evidence>
<dbReference type="EMBL" id="QXGH01000020">
    <property type="protein sequence ID" value="RHW25920.1"/>
    <property type="molecule type" value="Genomic_DNA"/>
</dbReference>
<dbReference type="Proteomes" id="UP000283644">
    <property type="component" value="Unassembled WGS sequence"/>
</dbReference>
<dbReference type="Gene3D" id="2.150.10.10">
    <property type="entry name" value="Serralysin-like metalloprotease, C-terminal"/>
    <property type="match status" value="1"/>
</dbReference>
<dbReference type="SUPFAM" id="SSF51120">
    <property type="entry name" value="beta-Roll"/>
    <property type="match status" value="1"/>
</dbReference>
<dbReference type="PANTHER" id="PTHR38340">
    <property type="entry name" value="S-LAYER PROTEIN"/>
    <property type="match status" value="1"/>
</dbReference>
<protein>
    <submittedName>
        <fullName evidence="5">Calcium-binding protein</fullName>
    </submittedName>
</protein>
<organism evidence="5 6">
    <name type="scientific">Nocardioides immobilis</name>
    <dbReference type="NCBI Taxonomy" id="2049295"/>
    <lineage>
        <taxon>Bacteria</taxon>
        <taxon>Bacillati</taxon>
        <taxon>Actinomycetota</taxon>
        <taxon>Actinomycetes</taxon>
        <taxon>Propionibacteriales</taxon>
        <taxon>Nocardioidaceae</taxon>
        <taxon>Nocardioides</taxon>
    </lineage>
</organism>
<feature type="signal peptide" evidence="4">
    <location>
        <begin position="1"/>
        <end position="25"/>
    </location>
</feature>
<evidence type="ECO:0000256" key="4">
    <source>
        <dbReference type="SAM" id="SignalP"/>
    </source>
</evidence>
<evidence type="ECO:0000313" key="5">
    <source>
        <dbReference type="EMBL" id="RHW25920.1"/>
    </source>
</evidence>
<dbReference type="AlphaFoldDB" id="A0A417XZU7"/>
<dbReference type="InterPro" id="IPR018511">
    <property type="entry name" value="Hemolysin-typ_Ca-bd_CS"/>
</dbReference>
<dbReference type="GO" id="GO:0005509">
    <property type="term" value="F:calcium ion binding"/>
    <property type="evidence" value="ECO:0007669"/>
    <property type="project" value="InterPro"/>
</dbReference>
<sequence>MLRTIVTFLVAAVAGLSVGISPATADNLPPLMLGPGDAGVSDMGGSAIVRYSKYGPVYISGKHNQHLRVTWVSERHSIRFRDTRTNRWKSLPDRCQKERVKVGVSAVCKVPPRFNTQRMFIQVWPRLGHDYTDGRTLPSRFRLWVLTDAGNDIVYGGDGRDFVNGAKGNDRIYGGPGRDWLRGGPGADRIVGGSGSDRVSHG</sequence>
<comment type="subcellular location">
    <subcellularLocation>
        <location evidence="1">Secreted</location>
    </subcellularLocation>
</comment>
<feature type="chain" id="PRO_5019467314" evidence="4">
    <location>
        <begin position="26"/>
        <end position="202"/>
    </location>
</feature>
<dbReference type="InterPro" id="IPR001343">
    <property type="entry name" value="Hemolysn_Ca-bd"/>
</dbReference>
<name>A0A417XZU7_9ACTN</name>
<dbReference type="Pfam" id="PF00353">
    <property type="entry name" value="HemolysinCabind"/>
    <property type="match status" value="1"/>
</dbReference>